<feature type="domain" description="AMP-dependent synthetase/ligase" evidence="3">
    <location>
        <begin position="38"/>
        <end position="435"/>
    </location>
</feature>
<gene>
    <name evidence="5" type="ORF">ACFFP1_13595</name>
</gene>
<evidence type="ECO:0000256" key="2">
    <source>
        <dbReference type="ARBA" id="ARBA00022598"/>
    </source>
</evidence>
<comment type="similarity">
    <text evidence="1">Belongs to the ATP-dependent AMP-binding enzyme family.</text>
</comment>
<evidence type="ECO:0000313" key="6">
    <source>
        <dbReference type="Proteomes" id="UP001589702"/>
    </source>
</evidence>
<reference evidence="5 6" key="1">
    <citation type="submission" date="2024-09" db="EMBL/GenBank/DDBJ databases">
        <authorList>
            <person name="Sun Q."/>
            <person name="Mori K."/>
        </authorList>
    </citation>
    <scope>NUCLEOTIDE SEQUENCE [LARGE SCALE GENOMIC DNA]</scope>
    <source>
        <strain evidence="5 6">JCM 1334</strain>
    </source>
</reference>
<dbReference type="PANTHER" id="PTHR43201:SF5">
    <property type="entry name" value="MEDIUM-CHAIN ACYL-COA LIGASE ACSF2, MITOCHONDRIAL"/>
    <property type="match status" value="1"/>
</dbReference>
<comment type="caution">
    <text evidence="5">The sequence shown here is derived from an EMBL/GenBank/DDBJ whole genome shotgun (WGS) entry which is preliminary data.</text>
</comment>
<evidence type="ECO:0000259" key="4">
    <source>
        <dbReference type="Pfam" id="PF13193"/>
    </source>
</evidence>
<dbReference type="SUPFAM" id="SSF56801">
    <property type="entry name" value="Acetyl-CoA synthetase-like"/>
    <property type="match status" value="1"/>
</dbReference>
<evidence type="ECO:0000259" key="3">
    <source>
        <dbReference type="Pfam" id="PF00501"/>
    </source>
</evidence>
<dbReference type="Gene3D" id="3.40.50.12780">
    <property type="entry name" value="N-terminal domain of ligase-like"/>
    <property type="match status" value="1"/>
</dbReference>
<dbReference type="PANTHER" id="PTHR43201">
    <property type="entry name" value="ACYL-COA SYNTHETASE"/>
    <property type="match status" value="1"/>
</dbReference>
<dbReference type="RefSeq" id="WP_234750744.1">
    <property type="nucleotide sequence ID" value="NZ_BAAAWN010000001.1"/>
</dbReference>
<organism evidence="5 6">
    <name type="scientific">Arthrobacter ramosus</name>
    <dbReference type="NCBI Taxonomy" id="1672"/>
    <lineage>
        <taxon>Bacteria</taxon>
        <taxon>Bacillati</taxon>
        <taxon>Actinomycetota</taxon>
        <taxon>Actinomycetes</taxon>
        <taxon>Micrococcales</taxon>
        <taxon>Micrococcaceae</taxon>
        <taxon>Arthrobacter</taxon>
    </lineage>
</organism>
<dbReference type="EMBL" id="JBHMBC010000021">
    <property type="protein sequence ID" value="MFB9820529.1"/>
    <property type="molecule type" value="Genomic_DNA"/>
</dbReference>
<dbReference type="InterPro" id="IPR042099">
    <property type="entry name" value="ANL_N_sf"/>
</dbReference>
<evidence type="ECO:0000313" key="5">
    <source>
        <dbReference type="EMBL" id="MFB9820529.1"/>
    </source>
</evidence>
<evidence type="ECO:0000256" key="1">
    <source>
        <dbReference type="ARBA" id="ARBA00006432"/>
    </source>
</evidence>
<dbReference type="InterPro" id="IPR000873">
    <property type="entry name" value="AMP-dep_synth/lig_dom"/>
</dbReference>
<feature type="domain" description="AMP-binding enzyme C-terminal" evidence="4">
    <location>
        <begin position="493"/>
        <end position="568"/>
    </location>
</feature>
<dbReference type="PROSITE" id="PS00455">
    <property type="entry name" value="AMP_BINDING"/>
    <property type="match status" value="1"/>
</dbReference>
<dbReference type="Pfam" id="PF00501">
    <property type="entry name" value="AMP-binding"/>
    <property type="match status" value="1"/>
</dbReference>
<dbReference type="Proteomes" id="UP001589702">
    <property type="component" value="Unassembled WGS sequence"/>
</dbReference>
<keyword evidence="2" id="KW-0436">Ligase</keyword>
<dbReference type="InterPro" id="IPR025110">
    <property type="entry name" value="AMP-bd_C"/>
</dbReference>
<protein>
    <submittedName>
        <fullName evidence="5">Acyl-CoA synthetase</fullName>
    </submittedName>
</protein>
<dbReference type="NCBIfam" id="NF005714">
    <property type="entry name" value="PRK07529.1"/>
    <property type="match status" value="1"/>
</dbReference>
<name>A0ABV5Y0K4_ARTRM</name>
<proteinExistence type="inferred from homology"/>
<dbReference type="Gene3D" id="3.30.300.30">
    <property type="match status" value="1"/>
</dbReference>
<dbReference type="Pfam" id="PF13193">
    <property type="entry name" value="AMP-binding_C"/>
    <property type="match status" value="1"/>
</dbReference>
<dbReference type="InterPro" id="IPR045851">
    <property type="entry name" value="AMP-bd_C_sf"/>
</dbReference>
<accession>A0ABV5Y0K4</accession>
<dbReference type="InterPro" id="IPR020845">
    <property type="entry name" value="AMP-binding_CS"/>
</dbReference>
<keyword evidence="6" id="KW-1185">Reference proteome</keyword>
<sequence length="642" mass="67672">MNGTPLWPRYSSPDDVVEIEKTPLSERGLPASTYELLSRAAQLWPDRTAAAILRDAGRWQEPVKLTFSELLRDVNRIANLLAEIGVGRQDTVALLSPNCQELIAATLASQAAGIAVPINPGLSEDHVAELLQRSGARVLVAAGPDLDPVVTEAAFSLAKRGLVDRVLLLSPTGQAPTAQAPTGLGGTGLGGTVGYATVDYLMRLAADASPEQFHGDQPGPGDLAAIFHTGGTTGTPKLAAHTQANEIADAWMLAANELDNEDAVYFAALPLFHVNALVVTVLAPLFKGQSVVWSGPLGYREPALYEVFWKIVEHHRLTAMSAVPTVYATLAAAPVNADISSLRHAMVGASPLPAAVRAGFEAATGVALIQGYGLTEATCVSVRSFPDAAKGSLGFRLPYQEIKAVHVDDAGHWHDLGPGTRGLLVIKGPTVFPGYVTGNGPDGPLLDGLGKLRDGWLDTGDLGQADADGFVQLTGRAKDLIIRGGHNIDPAIIEDVLLTHPEVTGAAAVGRPDRHAGEVPVAYVTLAAGATTRTEDLIRWAEDRVGERASTPKSVTIVDQLPVTAVGKPYKLALRADATRVALSDALREMAAVHAVEADIEDGAIVVTVSADEASHTKVTRALDEYGVRWRVTHWPAPKADR</sequence>